<evidence type="ECO:0000313" key="13">
    <source>
        <dbReference type="Proteomes" id="UP001412239"/>
    </source>
</evidence>
<gene>
    <name evidence="12" type="ORF">GSTUAT00001860001</name>
</gene>
<evidence type="ECO:0000256" key="4">
    <source>
        <dbReference type="ARBA" id="ARBA00022448"/>
    </source>
</evidence>
<keyword evidence="8 11" id="KW-0333">Golgi apparatus</keyword>
<dbReference type="InterPro" id="IPR011990">
    <property type="entry name" value="TPR-like_helical_dom_sf"/>
</dbReference>
<dbReference type="Proteomes" id="UP001412239">
    <property type="component" value="Unassembled WGS sequence"/>
</dbReference>
<dbReference type="AlphaFoldDB" id="A0A292Q5W9"/>
<keyword evidence="9 11" id="KW-0472">Membrane</keyword>
<evidence type="ECO:0000256" key="10">
    <source>
        <dbReference type="ARBA" id="ARBA00023329"/>
    </source>
</evidence>
<comment type="similarity">
    <text evidence="3 11">Belongs to the COPE family.</text>
</comment>
<keyword evidence="13" id="KW-1185">Reference proteome</keyword>
<dbReference type="InterPro" id="IPR019734">
    <property type="entry name" value="TPR_rpt"/>
</dbReference>
<evidence type="ECO:0000256" key="9">
    <source>
        <dbReference type="ARBA" id="ARBA00023136"/>
    </source>
</evidence>
<evidence type="ECO:0000256" key="3">
    <source>
        <dbReference type="ARBA" id="ARBA00008827"/>
    </source>
</evidence>
<dbReference type="GO" id="GO:0006890">
    <property type="term" value="P:retrograde vesicle-mediated transport, Golgi to endoplasmic reticulum"/>
    <property type="evidence" value="ECO:0007669"/>
    <property type="project" value="UniProtKB-UniRule"/>
</dbReference>
<comment type="function">
    <text evidence="11">The coatomer is a cytosolic protein complex that binds to dilysine motifs and reversibly associates with Golgi non-clathrin-coated vesicles, which further mediate biosynthetic protein transport from the ER, via the Golgi up to the trans Golgi network. The coatomer complex is required for budding from Golgi membranes, and is essential for the retrograde Golgi-to-ER transport of dilysine-tagged proteins.</text>
</comment>
<evidence type="ECO:0000256" key="7">
    <source>
        <dbReference type="ARBA" id="ARBA00022927"/>
    </source>
</evidence>
<dbReference type="GO" id="GO:0006891">
    <property type="term" value="P:intra-Golgi vesicle-mediated transport"/>
    <property type="evidence" value="ECO:0007669"/>
    <property type="project" value="TreeGrafter"/>
</dbReference>
<evidence type="ECO:0000313" key="12">
    <source>
        <dbReference type="EMBL" id="CUS14130.1"/>
    </source>
</evidence>
<evidence type="ECO:0000256" key="6">
    <source>
        <dbReference type="ARBA" id="ARBA00022892"/>
    </source>
</evidence>
<organism evidence="12 13">
    <name type="scientific">Tuber aestivum</name>
    <name type="common">summer truffle</name>
    <dbReference type="NCBI Taxonomy" id="59557"/>
    <lineage>
        <taxon>Eukaryota</taxon>
        <taxon>Fungi</taxon>
        <taxon>Dikarya</taxon>
        <taxon>Ascomycota</taxon>
        <taxon>Pezizomycotina</taxon>
        <taxon>Pezizomycetes</taxon>
        <taxon>Pezizales</taxon>
        <taxon>Tuberaceae</taxon>
        <taxon>Tuber</taxon>
    </lineage>
</organism>
<keyword evidence="4 11" id="KW-0813">Transport</keyword>
<dbReference type="EMBL" id="LN890962">
    <property type="protein sequence ID" value="CUS14130.1"/>
    <property type="molecule type" value="Genomic_DNA"/>
</dbReference>
<dbReference type="PANTHER" id="PTHR10805:SF0">
    <property type="entry name" value="COATOMER SUBUNIT EPSILON"/>
    <property type="match status" value="1"/>
</dbReference>
<sequence>MDPFSSEGELLTIHNAFHGGQYSAIINHDTSGLSAENRIPSRVYKLRSQIASGQAEGVAAELEGEDSPDLAVLKAFAEYSQGNTVDAMKTVESLVEASSDNATVQIIGATVLHVQGRSEEALALLSKHQGSLEAVALVVQIHLSQNRTDLALKEVLNAKRWAQDSLLVNLAESWVGLRIVTLGFQGGERYQQAYYVYEELAQTPSTSTPRALIGQAVAELHLGRLPEAEVALQQALEKDPKHEDALANMIILSILAGKEFDEYLSSLQNSAPSHPFLTNVAQKSELFDKAAAKYTAKVGA</sequence>
<keyword evidence="10 11" id="KW-0968">Cytoplasmic vesicle</keyword>
<evidence type="ECO:0000256" key="1">
    <source>
        <dbReference type="ARBA" id="ARBA00004255"/>
    </source>
</evidence>
<keyword evidence="6 11" id="KW-0931">ER-Golgi transport</keyword>
<keyword evidence="5 11" id="KW-0963">Cytoplasm</keyword>
<accession>A0A292Q5W9</accession>
<dbReference type="GO" id="GO:0000139">
    <property type="term" value="C:Golgi membrane"/>
    <property type="evidence" value="ECO:0007669"/>
    <property type="project" value="UniProtKB-SubCell"/>
</dbReference>
<keyword evidence="7 11" id="KW-0653">Protein transport</keyword>
<comment type="subcellular location">
    <subcellularLocation>
        <location evidence="2">Cytoplasmic vesicle</location>
        <location evidence="2">COPI-coated vesicle membrane</location>
        <topology evidence="2">Peripheral membrane protein</topology>
        <orientation evidence="2">Cytoplasmic side</orientation>
    </subcellularLocation>
    <subcellularLocation>
        <location evidence="1">Golgi apparatus membrane</location>
        <topology evidence="1">Peripheral membrane protein</topology>
        <orientation evidence="1">Cytoplasmic side</orientation>
    </subcellularLocation>
</comment>
<protein>
    <recommendedName>
        <fullName evidence="11">Coatomer subunit epsilon</fullName>
    </recommendedName>
</protein>
<dbReference type="InterPro" id="IPR006822">
    <property type="entry name" value="Coatomer_esu"/>
</dbReference>
<dbReference type="PANTHER" id="PTHR10805">
    <property type="entry name" value="COATOMER SUBUNIT EPSILON"/>
    <property type="match status" value="1"/>
</dbReference>
<dbReference type="Gene3D" id="1.25.40.10">
    <property type="entry name" value="Tetratricopeptide repeat domain"/>
    <property type="match status" value="1"/>
</dbReference>
<dbReference type="Pfam" id="PF04733">
    <property type="entry name" value="Coatomer_E"/>
    <property type="match status" value="1"/>
</dbReference>
<dbReference type="GO" id="GO:0006888">
    <property type="term" value="P:endoplasmic reticulum to Golgi vesicle-mediated transport"/>
    <property type="evidence" value="ECO:0007669"/>
    <property type="project" value="TreeGrafter"/>
</dbReference>
<proteinExistence type="inferred from homology"/>
<evidence type="ECO:0000256" key="11">
    <source>
        <dbReference type="PIRNR" id="PIRNR016478"/>
    </source>
</evidence>
<dbReference type="PIRSF" id="PIRSF016478">
    <property type="entry name" value="Coatomer_esu"/>
    <property type="match status" value="1"/>
</dbReference>
<dbReference type="GO" id="GO:0005198">
    <property type="term" value="F:structural molecule activity"/>
    <property type="evidence" value="ECO:0007669"/>
    <property type="project" value="UniProtKB-UniRule"/>
</dbReference>
<evidence type="ECO:0000256" key="5">
    <source>
        <dbReference type="ARBA" id="ARBA00022490"/>
    </source>
</evidence>
<dbReference type="GO" id="GO:0030126">
    <property type="term" value="C:COPI vesicle coat"/>
    <property type="evidence" value="ECO:0007669"/>
    <property type="project" value="TreeGrafter"/>
</dbReference>
<evidence type="ECO:0000256" key="8">
    <source>
        <dbReference type="ARBA" id="ARBA00023034"/>
    </source>
</evidence>
<dbReference type="GO" id="GO:0015031">
    <property type="term" value="P:protein transport"/>
    <property type="evidence" value="ECO:0007669"/>
    <property type="project" value="UniProtKB-UniRule"/>
</dbReference>
<dbReference type="SUPFAM" id="SSF48452">
    <property type="entry name" value="TPR-like"/>
    <property type="match status" value="1"/>
</dbReference>
<dbReference type="SMART" id="SM00028">
    <property type="entry name" value="TPR"/>
    <property type="match status" value="1"/>
</dbReference>
<evidence type="ECO:0000256" key="2">
    <source>
        <dbReference type="ARBA" id="ARBA00004347"/>
    </source>
</evidence>
<name>A0A292Q5W9_9PEZI</name>
<reference evidence="12" key="1">
    <citation type="submission" date="2015-10" db="EMBL/GenBank/DDBJ databases">
        <authorList>
            <person name="Regsiter A."/>
            <person name="william w."/>
        </authorList>
    </citation>
    <scope>NUCLEOTIDE SEQUENCE</scope>
    <source>
        <strain evidence="12">Montdore</strain>
    </source>
</reference>